<protein>
    <submittedName>
        <fullName evidence="1">Uncharacterized protein</fullName>
    </submittedName>
</protein>
<organism evidence="1 2">
    <name type="scientific">Diphasiastrum complanatum</name>
    <name type="common">Issler's clubmoss</name>
    <name type="synonym">Lycopodium complanatum</name>
    <dbReference type="NCBI Taxonomy" id="34168"/>
    <lineage>
        <taxon>Eukaryota</taxon>
        <taxon>Viridiplantae</taxon>
        <taxon>Streptophyta</taxon>
        <taxon>Embryophyta</taxon>
        <taxon>Tracheophyta</taxon>
        <taxon>Lycopodiopsida</taxon>
        <taxon>Lycopodiales</taxon>
        <taxon>Lycopodiaceae</taxon>
        <taxon>Lycopodioideae</taxon>
        <taxon>Diphasiastrum</taxon>
    </lineage>
</organism>
<keyword evidence="2" id="KW-1185">Reference proteome</keyword>
<name>A0ACC2CLQ0_DIPCM</name>
<evidence type="ECO:0000313" key="1">
    <source>
        <dbReference type="EMBL" id="KAJ7542926.1"/>
    </source>
</evidence>
<evidence type="ECO:0000313" key="2">
    <source>
        <dbReference type="Proteomes" id="UP001162992"/>
    </source>
</evidence>
<sequence length="103" mass="12153">MMSAIIYKLTSCPPKILHICRSECQRLNKSMRVTLFIIMMTWKRIITQKYCLYSSIFKVTKIVSLQITYTTYDWHASHHTLSGTIRLLHVRLHVNECEICSCQ</sequence>
<dbReference type="EMBL" id="CM055100">
    <property type="protein sequence ID" value="KAJ7542926.1"/>
    <property type="molecule type" value="Genomic_DNA"/>
</dbReference>
<reference evidence="2" key="1">
    <citation type="journal article" date="2024" name="Proc. Natl. Acad. Sci. U.S.A.">
        <title>Extraordinary preservation of gene collinearity over three hundred million years revealed in homosporous lycophytes.</title>
        <authorList>
            <person name="Li C."/>
            <person name="Wickell D."/>
            <person name="Kuo L.Y."/>
            <person name="Chen X."/>
            <person name="Nie B."/>
            <person name="Liao X."/>
            <person name="Peng D."/>
            <person name="Ji J."/>
            <person name="Jenkins J."/>
            <person name="Williams M."/>
            <person name="Shu S."/>
            <person name="Plott C."/>
            <person name="Barry K."/>
            <person name="Rajasekar S."/>
            <person name="Grimwood J."/>
            <person name="Han X."/>
            <person name="Sun S."/>
            <person name="Hou Z."/>
            <person name="He W."/>
            <person name="Dai G."/>
            <person name="Sun C."/>
            <person name="Schmutz J."/>
            <person name="Leebens-Mack J.H."/>
            <person name="Li F.W."/>
            <person name="Wang L."/>
        </authorList>
    </citation>
    <scope>NUCLEOTIDE SEQUENCE [LARGE SCALE GENOMIC DNA]</scope>
    <source>
        <strain evidence="2">cv. PW_Plant_1</strain>
    </source>
</reference>
<dbReference type="Proteomes" id="UP001162992">
    <property type="component" value="Chromosome 9"/>
</dbReference>
<accession>A0ACC2CLQ0</accession>
<comment type="caution">
    <text evidence="1">The sequence shown here is derived from an EMBL/GenBank/DDBJ whole genome shotgun (WGS) entry which is preliminary data.</text>
</comment>
<proteinExistence type="predicted"/>
<gene>
    <name evidence="1" type="ORF">O6H91_09G017700</name>
</gene>